<dbReference type="InterPro" id="IPR000477">
    <property type="entry name" value="RT_dom"/>
</dbReference>
<dbReference type="InterPro" id="IPR043128">
    <property type="entry name" value="Rev_trsase/Diguanyl_cyclase"/>
</dbReference>
<comment type="caution">
    <text evidence="9">The sequence shown here is derived from an EMBL/GenBank/DDBJ whole genome shotgun (WGS) entry which is preliminary data.</text>
</comment>
<reference evidence="9 10" key="1">
    <citation type="submission" date="2019-09" db="EMBL/GenBank/DDBJ databases">
        <title>Bird 10,000 Genomes (B10K) Project - Family phase.</title>
        <authorList>
            <person name="Zhang G."/>
        </authorList>
    </citation>
    <scope>NUCLEOTIDE SEQUENCE [LARGE SCALE GENOMIC DNA]</scope>
    <source>
        <strain evidence="9">B10K-DU-012-37</strain>
    </source>
</reference>
<dbReference type="InterPro" id="IPR043502">
    <property type="entry name" value="DNA/RNA_pol_sf"/>
</dbReference>
<evidence type="ECO:0000256" key="1">
    <source>
        <dbReference type="ARBA" id="ARBA00000077"/>
    </source>
</evidence>
<accession>A0A7K6B7D4</accession>
<dbReference type="InterPro" id="IPR001462">
    <property type="entry name" value="DNApol_viral_C"/>
</dbReference>
<dbReference type="EMBL" id="VZRI01010280">
    <property type="protein sequence ID" value="NWU98235.1"/>
    <property type="molecule type" value="Genomic_DNA"/>
</dbReference>
<dbReference type="PANTHER" id="PTHR33050:SF7">
    <property type="entry name" value="RIBONUCLEASE H"/>
    <property type="match status" value="1"/>
</dbReference>
<feature type="non-terminal residue" evidence="9">
    <location>
        <position position="417"/>
    </location>
</feature>
<gene>
    <name evidence="9" type="primary">Pol_1</name>
    <name evidence="9" type="ORF">UPUEPO_R14687</name>
</gene>
<protein>
    <recommendedName>
        <fullName evidence="6">Protein P</fullName>
        <ecNumber evidence="5">2.7.7.7</ecNumber>
        <ecNumber evidence="4">3.1.26.4</ecNumber>
    </recommendedName>
</protein>
<evidence type="ECO:0000256" key="7">
    <source>
        <dbReference type="ARBA" id="ARBA00022705"/>
    </source>
</evidence>
<dbReference type="AlphaFoldDB" id="A0A7K6B7D4"/>
<name>A0A7K6B7D4_UPUEP</name>
<evidence type="ECO:0000256" key="2">
    <source>
        <dbReference type="ARBA" id="ARBA00007994"/>
    </source>
</evidence>
<dbReference type="SUPFAM" id="SSF56672">
    <property type="entry name" value="DNA/RNA polymerases"/>
    <property type="match status" value="1"/>
</dbReference>
<proteinExistence type="inferred from homology"/>
<feature type="non-terminal residue" evidence="9">
    <location>
        <position position="1"/>
    </location>
</feature>
<dbReference type="GO" id="GO:0006260">
    <property type="term" value="P:DNA replication"/>
    <property type="evidence" value="ECO:0007669"/>
    <property type="project" value="UniProtKB-KW"/>
</dbReference>
<evidence type="ECO:0000256" key="6">
    <source>
        <dbReference type="ARBA" id="ARBA00021149"/>
    </source>
</evidence>
<evidence type="ECO:0000259" key="8">
    <source>
        <dbReference type="PROSITE" id="PS50878"/>
    </source>
</evidence>
<dbReference type="FunFam" id="3.30.70.270:FF:000058">
    <property type="entry name" value="Protein P"/>
    <property type="match status" value="1"/>
</dbReference>
<evidence type="ECO:0000256" key="4">
    <source>
        <dbReference type="ARBA" id="ARBA00012180"/>
    </source>
</evidence>
<comment type="similarity">
    <text evidence="3">Belongs to the beta type-B retroviral polymerase family. HERV class-II K(HML-2) pol subfamily.</text>
</comment>
<feature type="domain" description="Reverse transcriptase" evidence="8">
    <location>
        <begin position="1"/>
        <end position="188"/>
    </location>
</feature>
<dbReference type="GO" id="GO:0004523">
    <property type="term" value="F:RNA-DNA hybrid ribonuclease activity"/>
    <property type="evidence" value="ECO:0007669"/>
    <property type="project" value="UniProtKB-EC"/>
</dbReference>
<dbReference type="InterPro" id="IPR052055">
    <property type="entry name" value="Hepadnavirus_pol/RT"/>
</dbReference>
<dbReference type="PROSITE" id="PS50878">
    <property type="entry name" value="RT_POL"/>
    <property type="match status" value="1"/>
</dbReference>
<evidence type="ECO:0000256" key="5">
    <source>
        <dbReference type="ARBA" id="ARBA00012417"/>
    </source>
</evidence>
<evidence type="ECO:0000313" key="10">
    <source>
        <dbReference type="Proteomes" id="UP000544127"/>
    </source>
</evidence>
<comment type="similarity">
    <text evidence="2">Belongs to the hepadnaviridae P protein family.</text>
</comment>
<keyword evidence="7" id="KW-0235">DNA replication</keyword>
<dbReference type="PANTHER" id="PTHR33050">
    <property type="entry name" value="REVERSE TRANSCRIPTASE DOMAIN-CONTAINING PROTEIN"/>
    <property type="match status" value="1"/>
</dbReference>
<comment type="catalytic activity">
    <reaction evidence="1">
        <text>Endonucleolytic cleavage to 5'-phosphomonoester.</text>
        <dbReference type="EC" id="3.1.26.4"/>
    </reaction>
</comment>
<dbReference type="GO" id="GO:0003887">
    <property type="term" value="F:DNA-directed DNA polymerase activity"/>
    <property type="evidence" value="ECO:0007669"/>
    <property type="project" value="UniProtKB-EC"/>
</dbReference>
<dbReference type="OrthoDB" id="10068174at2759"/>
<keyword evidence="10" id="KW-1185">Reference proteome</keyword>
<dbReference type="Pfam" id="PF00078">
    <property type="entry name" value="RVT_1"/>
    <property type="match status" value="1"/>
</dbReference>
<dbReference type="EC" id="2.7.7.7" evidence="5"/>
<organism evidence="9 10">
    <name type="scientific">Upupa epops</name>
    <name type="common">Eurasian hoopoe</name>
    <dbReference type="NCBI Taxonomy" id="57439"/>
    <lineage>
        <taxon>Eukaryota</taxon>
        <taxon>Metazoa</taxon>
        <taxon>Chordata</taxon>
        <taxon>Craniata</taxon>
        <taxon>Vertebrata</taxon>
        <taxon>Euteleostomi</taxon>
        <taxon>Archelosauria</taxon>
        <taxon>Archosauria</taxon>
        <taxon>Dinosauria</taxon>
        <taxon>Saurischia</taxon>
        <taxon>Theropoda</taxon>
        <taxon>Coelurosauria</taxon>
        <taxon>Aves</taxon>
        <taxon>Neognathae</taxon>
        <taxon>Neoaves</taxon>
        <taxon>Telluraves</taxon>
        <taxon>Coraciimorphae</taxon>
        <taxon>Bucerotiformes</taxon>
        <taxon>Upupidae</taxon>
        <taxon>Upupa</taxon>
    </lineage>
</organism>
<sequence>LSVGSNCPRQPTGRIFLVDKNSRNTEDARLVVDFSQFSRGSNALSFPKYWAPNLQALSWILPMEMSRISLDMSQAFYHIHLHPLSSLRLAVSDGSRTFYFRKTPMGVGLRPFLLHILSTTLAAEIARRFNIWAFAYMDDFLLCHPSSHYLSAVSNSVCALFKELGIQINLDKSTPSPLHEVKFLGYKIDDTSIQIPDDQWEKNRQIIKKISPMKEYDWKVLQRFCGHLNFLLLFTRIHRLLLHPIYQAITQKRNFCFSKTYKLLLLKMLAQRHKVKIQPKQSWPLPRVATDATLDVGAVSHITGGWSHVNFSKQRHIHVQELLILLSSFLRQCCNKLVRPRSILCDSRFVCLKRFNTLPWLFALRAVLSLRRVCLYFVPSKCNPADGLTRGRHPDWSVVYYLHLGKPLKLPARLSSV</sequence>
<evidence type="ECO:0000256" key="3">
    <source>
        <dbReference type="ARBA" id="ARBA00010879"/>
    </source>
</evidence>
<dbReference type="Gene3D" id="3.30.70.270">
    <property type="match status" value="1"/>
</dbReference>
<dbReference type="Proteomes" id="UP000544127">
    <property type="component" value="Unassembled WGS sequence"/>
</dbReference>
<dbReference type="EC" id="3.1.26.4" evidence="4"/>
<dbReference type="Pfam" id="PF00336">
    <property type="entry name" value="DNA_pol_viral_C"/>
    <property type="match status" value="1"/>
</dbReference>
<evidence type="ECO:0000313" key="9">
    <source>
        <dbReference type="EMBL" id="NWU98235.1"/>
    </source>
</evidence>